<dbReference type="STRING" id="1296120.A0A1B9GS82"/>
<feature type="compositionally biased region" description="Polar residues" evidence="1">
    <location>
        <begin position="218"/>
        <end position="227"/>
    </location>
</feature>
<feature type="compositionally biased region" description="Polar residues" evidence="1">
    <location>
        <begin position="360"/>
        <end position="369"/>
    </location>
</feature>
<dbReference type="OrthoDB" id="3596986at2759"/>
<evidence type="ECO:0000313" key="3">
    <source>
        <dbReference type="Proteomes" id="UP000092666"/>
    </source>
</evidence>
<dbReference type="EMBL" id="KI669503">
    <property type="protein sequence ID" value="OCF33847.1"/>
    <property type="molecule type" value="Genomic_DNA"/>
</dbReference>
<feature type="region of interest" description="Disordered" evidence="1">
    <location>
        <begin position="1"/>
        <end position="751"/>
    </location>
</feature>
<name>A0A1B9GS82_9TREE</name>
<feature type="compositionally biased region" description="Low complexity" evidence="1">
    <location>
        <begin position="145"/>
        <end position="162"/>
    </location>
</feature>
<dbReference type="Pfam" id="PF08642">
    <property type="entry name" value="Rxt3"/>
    <property type="match status" value="1"/>
</dbReference>
<feature type="compositionally biased region" description="Polar residues" evidence="1">
    <location>
        <begin position="637"/>
        <end position="646"/>
    </location>
</feature>
<feature type="compositionally biased region" description="Basic residues" evidence="1">
    <location>
        <begin position="725"/>
        <end position="737"/>
    </location>
</feature>
<dbReference type="InterPro" id="IPR036609">
    <property type="entry name" value="LCCL_sf"/>
</dbReference>
<feature type="compositionally biased region" description="Basic and acidic residues" evidence="1">
    <location>
        <begin position="58"/>
        <end position="79"/>
    </location>
</feature>
<feature type="compositionally biased region" description="Basic and acidic residues" evidence="1">
    <location>
        <begin position="513"/>
        <end position="572"/>
    </location>
</feature>
<sequence>MYPYGKSSSGSNPTNGSSTSPNVPTARLSGESMSSSTTGSKLGGGVGNGLRPSYSFMSDRERDRREIERERERERERQKAGQPFPPYSRQSDTSSNSGSHPNQHAHAPGSHHHHHHHHHHRASTQGGPGSQPTSAASTPRDERSNPYGSSAQSSSANASRNADSGDRSKSSYNYDYRSTEDRDREIADIMARDNERRREYERKFGLYPRDPELKAKSSVPTIDTSPTLRAPNPTTLFPRPSLPPSPTTSRTLATPNTAASASKPSISPQIPAATASSTSASANRPNLPLPFPSLGSRSLPSPFERDARERSNSASIAPSHNLPPAQEAGTLGHRRTPSGSSARGDTLPGLSSVGPPSPVKTTAQPSSASRGLFGAPLPGTQSARDRESQRSPIARVQATASPRDRDSMNTSNSSAANKSSSVASAAPSTAASATAPSSQTARSSYPSYPGYGTGGPYPSSFGGFGLGGFGGYGAFGPRWDRDREREREREAKEQPKEAPEPAPSAFTSAVNKRQKEGVAHEKERVERERAEKERAARERAQREMEMAEPPWKKEHDAILARERAKAAEEMKANRKPGWQITEKAERERKLAIDRDIRAGGTGVVPSATPSSVIPDRSSSSAQRDRLVAKDPPRSRQAPPTSSYDEGNTSRHIEVIHQPEPQPATSASAPGAAGTADPANVSVIQQVAPTREPRPYGYKSEPKEYTYTPRDKRPRMDAAVEEAQTAHRRSSGAKASKRRKEEEKVKSPAVVQPDKRDWAALTVPGRKYPDVSSSPVEAWLKTVPDLNRVIARKVYTGGDWTPARAGFTHPEYEGGVAIVRIGGGFLGRGWKVRGEAGWDEATPQPRGDVVCGAVDSKRQIWGTDVYTDDSDLGLILVHAGWVRWTPANDGANGGGNRAAESREKRDRDVINVTVRIVPRLIKYTATERNGVKTRGWGNGHDGASVVVERVERVAVDKTYLKSRSRKAWMAEWSRERQLLSPTVILTNTDPEEVVTDQKASLKVYEDQAIKFSLAVYMGCMDRSRPEAMALGLKFDHEILSRWLDPPEDDGPPCLWTHDVKLFGVGGDDDVVKEQGGRERRVSTQEAWPDTPAENVLLVPEGIAIRRSDDKGILIAAEWFQWIRRVKDHKELSGKWKAEFENLLIDGDEAGVGGEHQDQAGEREGEGGAVKIERRESMVLDV</sequence>
<dbReference type="InterPro" id="IPR013951">
    <property type="entry name" value="Rxt3"/>
</dbReference>
<dbReference type="Gene3D" id="2.170.130.20">
    <property type="entry name" value="LCCL-like domain"/>
    <property type="match status" value="1"/>
</dbReference>
<dbReference type="Proteomes" id="UP000092666">
    <property type="component" value="Unassembled WGS sequence"/>
</dbReference>
<dbReference type="AlphaFoldDB" id="A0A1B9GS82"/>
<accession>A0A1B9GS82</accession>
<evidence type="ECO:0000313" key="2">
    <source>
        <dbReference type="EMBL" id="OCF33847.1"/>
    </source>
</evidence>
<feature type="compositionally biased region" description="Basic and acidic residues" evidence="1">
    <location>
        <begin position="582"/>
        <end position="597"/>
    </location>
</feature>
<evidence type="ECO:0000256" key="1">
    <source>
        <dbReference type="SAM" id="MobiDB-lite"/>
    </source>
</evidence>
<feature type="compositionally biased region" description="Basic and acidic residues" evidence="1">
    <location>
        <begin position="1153"/>
        <end position="1168"/>
    </location>
</feature>
<feature type="compositionally biased region" description="Basic and acidic residues" evidence="1">
    <location>
        <begin position="647"/>
        <end position="656"/>
    </location>
</feature>
<feature type="compositionally biased region" description="Polar residues" evidence="1">
    <location>
        <begin position="88"/>
        <end position="102"/>
    </location>
</feature>
<gene>
    <name evidence="2" type="ORF">I316_04559</name>
</gene>
<feature type="compositionally biased region" description="Low complexity" evidence="1">
    <location>
        <begin position="662"/>
        <end position="675"/>
    </location>
</feature>
<feature type="compositionally biased region" description="Basic and acidic residues" evidence="1">
    <location>
        <begin position="699"/>
        <end position="717"/>
    </location>
</feature>
<feature type="compositionally biased region" description="Basic residues" evidence="1">
    <location>
        <begin position="109"/>
        <end position="122"/>
    </location>
</feature>
<proteinExistence type="predicted"/>
<feature type="compositionally biased region" description="Low complexity" evidence="1">
    <location>
        <begin position="408"/>
        <end position="461"/>
    </location>
</feature>
<feature type="compositionally biased region" description="Low complexity" evidence="1">
    <location>
        <begin position="610"/>
        <end position="620"/>
    </location>
</feature>
<feature type="compositionally biased region" description="Low complexity" evidence="1">
    <location>
        <begin position="264"/>
        <end position="282"/>
    </location>
</feature>
<reference evidence="2 3" key="1">
    <citation type="submission" date="2013-07" db="EMBL/GenBank/DDBJ databases">
        <title>The Genome Sequence of Cryptococcus heveanensis BCC8398.</title>
        <authorList>
            <consortium name="The Broad Institute Genome Sequencing Platform"/>
            <person name="Cuomo C."/>
            <person name="Litvintseva A."/>
            <person name="Chen Y."/>
            <person name="Heitman J."/>
            <person name="Sun S."/>
            <person name="Springer D."/>
            <person name="Dromer F."/>
            <person name="Young S.K."/>
            <person name="Zeng Q."/>
            <person name="Gargeya S."/>
            <person name="Fitzgerald M."/>
            <person name="Abouelleil A."/>
            <person name="Alvarado L."/>
            <person name="Berlin A.M."/>
            <person name="Chapman S.B."/>
            <person name="Dewar J."/>
            <person name="Goldberg J."/>
            <person name="Griggs A."/>
            <person name="Gujja S."/>
            <person name="Hansen M."/>
            <person name="Howarth C."/>
            <person name="Imamovic A."/>
            <person name="Larimer J."/>
            <person name="McCowan C."/>
            <person name="Murphy C."/>
            <person name="Pearson M."/>
            <person name="Priest M."/>
            <person name="Roberts A."/>
            <person name="Saif S."/>
            <person name="Shea T."/>
            <person name="Sykes S."/>
            <person name="Wortman J."/>
            <person name="Nusbaum C."/>
            <person name="Birren B."/>
        </authorList>
    </citation>
    <scope>NUCLEOTIDE SEQUENCE [LARGE SCALE GENOMIC DNA]</scope>
    <source>
        <strain evidence="2 3">BCC8398</strain>
    </source>
</reference>
<feature type="compositionally biased region" description="Basic and acidic residues" evidence="1">
    <location>
        <begin position="622"/>
        <end position="633"/>
    </location>
</feature>
<keyword evidence="3" id="KW-1185">Reference proteome</keyword>
<protein>
    <submittedName>
        <fullName evidence="2">Uncharacterized protein</fullName>
    </submittedName>
</protein>
<organism evidence="2 3">
    <name type="scientific">Kwoniella heveanensis BCC8398</name>
    <dbReference type="NCBI Taxonomy" id="1296120"/>
    <lineage>
        <taxon>Eukaryota</taxon>
        <taxon>Fungi</taxon>
        <taxon>Dikarya</taxon>
        <taxon>Basidiomycota</taxon>
        <taxon>Agaricomycotina</taxon>
        <taxon>Tremellomycetes</taxon>
        <taxon>Tremellales</taxon>
        <taxon>Cryptococcaceae</taxon>
        <taxon>Kwoniella</taxon>
    </lineage>
</organism>
<feature type="compositionally biased region" description="Low complexity" evidence="1">
    <location>
        <begin position="1"/>
        <end position="40"/>
    </location>
</feature>
<feature type="compositionally biased region" description="Gly residues" evidence="1">
    <location>
        <begin position="462"/>
        <end position="474"/>
    </location>
</feature>
<feature type="region of interest" description="Disordered" evidence="1">
    <location>
        <begin position="1147"/>
        <end position="1168"/>
    </location>
</feature>
<reference evidence="3" key="2">
    <citation type="submission" date="2013-12" db="EMBL/GenBank/DDBJ databases">
        <title>Evolution of pathogenesis and genome organization in the Tremellales.</title>
        <authorList>
            <person name="Cuomo C."/>
            <person name="Litvintseva A."/>
            <person name="Heitman J."/>
            <person name="Chen Y."/>
            <person name="Sun S."/>
            <person name="Springer D."/>
            <person name="Dromer F."/>
            <person name="Young S."/>
            <person name="Zeng Q."/>
            <person name="Chapman S."/>
            <person name="Gujja S."/>
            <person name="Saif S."/>
            <person name="Birren B."/>
        </authorList>
    </citation>
    <scope>NUCLEOTIDE SEQUENCE [LARGE SCALE GENOMIC DNA]</scope>
    <source>
        <strain evidence="3">BCC8398</strain>
    </source>
</reference>
<feature type="compositionally biased region" description="Basic and acidic residues" evidence="1">
    <location>
        <begin position="177"/>
        <end position="215"/>
    </location>
</feature>
<feature type="compositionally biased region" description="Basic and acidic residues" evidence="1">
    <location>
        <begin position="478"/>
        <end position="499"/>
    </location>
</feature>